<proteinExistence type="predicted"/>
<evidence type="ECO:0000313" key="2">
    <source>
        <dbReference type="Proteomes" id="UP000198841"/>
    </source>
</evidence>
<protein>
    <submittedName>
        <fullName evidence="1">Uncharacterized protein</fullName>
    </submittedName>
</protein>
<dbReference type="EMBL" id="FOSD01000004">
    <property type="protein sequence ID" value="SFK09843.1"/>
    <property type="molecule type" value="Genomic_DNA"/>
</dbReference>
<reference evidence="1 2" key="1">
    <citation type="submission" date="2016-10" db="EMBL/GenBank/DDBJ databases">
        <authorList>
            <person name="Varghese N."/>
            <person name="Submissions S."/>
        </authorList>
    </citation>
    <scope>NUCLEOTIDE SEQUENCE [LARGE SCALE GENOMIC DNA]</scope>
    <source>
        <strain evidence="1 2">YR512</strain>
    </source>
</reference>
<comment type="caution">
    <text evidence="1">The sequence shown here is derived from an EMBL/GenBank/DDBJ whole genome shotgun (WGS) entry which is preliminary data.</text>
</comment>
<name>A0A1I3WRL2_9GAMM</name>
<gene>
    <name evidence="1" type="ORF">SAMN05518863_104358</name>
</gene>
<dbReference type="Proteomes" id="UP000198841">
    <property type="component" value="Unassembled WGS sequence"/>
</dbReference>
<evidence type="ECO:0000313" key="1">
    <source>
        <dbReference type="EMBL" id="SFK09843.1"/>
    </source>
</evidence>
<accession>A0A1I3WRL2</accession>
<keyword evidence="2" id="KW-1185">Reference proteome</keyword>
<sequence>MNGDPTEWFCIDASHKRKGAEAPFFMSGEDYAAFTSSSSGRFRMA</sequence>
<organism evidence="1 2">
    <name type="scientific">Candidatus Pantoea symbiotica</name>
    <dbReference type="NCBI Taxonomy" id="1884370"/>
    <lineage>
        <taxon>Bacteria</taxon>
        <taxon>Pseudomonadati</taxon>
        <taxon>Pseudomonadota</taxon>
        <taxon>Gammaproteobacteria</taxon>
        <taxon>Enterobacterales</taxon>
        <taxon>Erwiniaceae</taxon>
        <taxon>Pantoea</taxon>
    </lineage>
</organism>